<dbReference type="Gene3D" id="3.90.1200.10">
    <property type="match status" value="1"/>
</dbReference>
<dbReference type="PANTHER" id="PTHR23020">
    <property type="entry name" value="UNCHARACTERIZED NUCLEAR HORMONE RECEPTOR-RELATED"/>
    <property type="match status" value="1"/>
</dbReference>
<dbReference type="InterPro" id="IPR015897">
    <property type="entry name" value="CHK_kinase-like"/>
</dbReference>
<keyword evidence="4" id="KW-1185">Reference proteome</keyword>
<name>A0A0B2UY10_TOXCA</name>
<gene>
    <name evidence="3" type="primary">dhs-27</name>
    <name evidence="3" type="ORF">Tcan_10533</name>
</gene>
<dbReference type="PANTHER" id="PTHR23020:SF8">
    <property type="entry name" value="CHK KINASE-LIKE DOMAIN-CONTAINING PROTEIN"/>
    <property type="match status" value="1"/>
</dbReference>
<accession>A0A0B2UY10</accession>
<dbReference type="OrthoDB" id="5915577at2759"/>
<dbReference type="Pfam" id="PF07914">
    <property type="entry name" value="DUF1679"/>
    <property type="match status" value="1"/>
</dbReference>
<protein>
    <submittedName>
        <fullName evidence="3">Putative oxidoreductase dhs-27</fullName>
    </submittedName>
</protein>
<evidence type="ECO:0000313" key="4">
    <source>
        <dbReference type="Proteomes" id="UP000031036"/>
    </source>
</evidence>
<proteinExistence type="predicted"/>
<dbReference type="InterPro" id="IPR012877">
    <property type="entry name" value="Dhs-27"/>
</dbReference>
<comment type="caution">
    <text evidence="3">The sequence shown here is derived from an EMBL/GenBank/DDBJ whole genome shotgun (WGS) entry which is preliminary data.</text>
</comment>
<evidence type="ECO:0000313" key="3">
    <source>
        <dbReference type="EMBL" id="KHN75941.1"/>
    </source>
</evidence>
<dbReference type="InterPro" id="IPR052961">
    <property type="entry name" value="Oxido-Kinase-like_Enzymes"/>
</dbReference>
<dbReference type="InterPro" id="IPR011009">
    <property type="entry name" value="Kinase-like_dom_sf"/>
</dbReference>
<feature type="domain" description="CHK kinase-like" evidence="2">
    <location>
        <begin position="174"/>
        <end position="360"/>
    </location>
</feature>
<dbReference type="SMART" id="SM00587">
    <property type="entry name" value="CHK"/>
    <property type="match status" value="1"/>
</dbReference>
<feature type="region of interest" description="Disordered" evidence="1">
    <location>
        <begin position="1"/>
        <end position="21"/>
    </location>
</feature>
<sequence>MLASDNSSDKAQTPSDRMPHNASINDEVFVLGTDITWIDLEERLRAALKTKANFGSNKRIERIGVGQGFMSAIGRLYPEWTREQDVLPRTFIVKIPSATSTKNYLKSSELHKVFEECDGPSEEEMFEGHERMIKTVHNTESGFYLINESLPKKLKAPKAFVVERFEEGKSKGLLILEDLCDAHIVPVYKNVSIDEAAEVIDALAEVHAYSLRTDSWLTLSSVTLKDLMTKNHQSTEGMMKVTELCAQSDPERLDERMNKLREIYSEVFDLDFEQNLYKEMGLKPVLVHGDLWSSNVLWKGEEGSRQLVALIDWQVIVHPGCSAQDLARFISSMLSAEDRRKHWERLLERYYAKLEENLGRKPPFTLQQVKESFVRLLPFHMFLVLPTLGPLVLYHIKQTMPQQYDEIRTAMVDKAVALIDDIFYYHELNSVK</sequence>
<feature type="compositionally biased region" description="Polar residues" evidence="1">
    <location>
        <begin position="1"/>
        <end position="15"/>
    </location>
</feature>
<dbReference type="EMBL" id="JPKZ01002587">
    <property type="protein sequence ID" value="KHN75941.1"/>
    <property type="molecule type" value="Genomic_DNA"/>
</dbReference>
<dbReference type="Proteomes" id="UP000031036">
    <property type="component" value="Unassembled WGS sequence"/>
</dbReference>
<dbReference type="OMA" id="MPMYGPI"/>
<evidence type="ECO:0000259" key="2">
    <source>
        <dbReference type="SMART" id="SM00587"/>
    </source>
</evidence>
<dbReference type="SUPFAM" id="SSF56112">
    <property type="entry name" value="Protein kinase-like (PK-like)"/>
    <property type="match status" value="1"/>
</dbReference>
<organism evidence="3 4">
    <name type="scientific">Toxocara canis</name>
    <name type="common">Canine roundworm</name>
    <dbReference type="NCBI Taxonomy" id="6265"/>
    <lineage>
        <taxon>Eukaryota</taxon>
        <taxon>Metazoa</taxon>
        <taxon>Ecdysozoa</taxon>
        <taxon>Nematoda</taxon>
        <taxon>Chromadorea</taxon>
        <taxon>Rhabditida</taxon>
        <taxon>Spirurina</taxon>
        <taxon>Ascaridomorpha</taxon>
        <taxon>Ascaridoidea</taxon>
        <taxon>Toxocaridae</taxon>
        <taxon>Toxocara</taxon>
    </lineage>
</organism>
<evidence type="ECO:0000256" key="1">
    <source>
        <dbReference type="SAM" id="MobiDB-lite"/>
    </source>
</evidence>
<dbReference type="AlphaFoldDB" id="A0A0B2UY10"/>
<reference evidence="3 4" key="1">
    <citation type="submission" date="2014-11" db="EMBL/GenBank/DDBJ databases">
        <title>Genetic blueprint of the zoonotic pathogen Toxocara canis.</title>
        <authorList>
            <person name="Zhu X.-Q."/>
            <person name="Korhonen P.K."/>
            <person name="Cai H."/>
            <person name="Young N.D."/>
            <person name="Nejsum P."/>
            <person name="von Samson-Himmelstjerna G."/>
            <person name="Boag P.R."/>
            <person name="Tan P."/>
            <person name="Li Q."/>
            <person name="Min J."/>
            <person name="Yang Y."/>
            <person name="Wang X."/>
            <person name="Fang X."/>
            <person name="Hall R.S."/>
            <person name="Hofmann A."/>
            <person name="Sternberg P.W."/>
            <person name="Jex A.R."/>
            <person name="Gasser R.B."/>
        </authorList>
    </citation>
    <scope>NUCLEOTIDE SEQUENCE [LARGE SCALE GENOMIC DNA]</scope>
    <source>
        <strain evidence="3">PN_DK_2014</strain>
    </source>
</reference>